<dbReference type="AlphaFoldDB" id="A0AA39C969"/>
<evidence type="ECO:0000256" key="1">
    <source>
        <dbReference type="SAM" id="MobiDB-lite"/>
    </source>
</evidence>
<reference evidence="2" key="2">
    <citation type="submission" date="2023-03" db="EMBL/GenBank/DDBJ databases">
        <authorList>
            <person name="Inwood S.N."/>
            <person name="Skelly J.G."/>
            <person name="Guhlin J."/>
            <person name="Harrop T.W.R."/>
            <person name="Goldson S.G."/>
            <person name="Dearden P.K."/>
        </authorList>
    </citation>
    <scope>NUCLEOTIDE SEQUENCE</scope>
    <source>
        <strain evidence="2">Irish</strain>
        <tissue evidence="2">Whole body</tissue>
    </source>
</reference>
<dbReference type="EMBL" id="JAQQBS010001423">
    <property type="protein sequence ID" value="KAK0160239.1"/>
    <property type="molecule type" value="Genomic_DNA"/>
</dbReference>
<name>A0AA39C969_9HYME</name>
<evidence type="ECO:0000313" key="3">
    <source>
        <dbReference type="Proteomes" id="UP001168990"/>
    </source>
</evidence>
<comment type="caution">
    <text evidence="2">The sequence shown here is derived from an EMBL/GenBank/DDBJ whole genome shotgun (WGS) entry which is preliminary data.</text>
</comment>
<protein>
    <submittedName>
        <fullName evidence="2">Uncharacterized protein</fullName>
    </submittedName>
</protein>
<accession>A0AA39C969</accession>
<gene>
    <name evidence="2" type="ORF">PV328_007667</name>
</gene>
<feature type="region of interest" description="Disordered" evidence="1">
    <location>
        <begin position="65"/>
        <end position="125"/>
    </location>
</feature>
<proteinExistence type="predicted"/>
<feature type="compositionally biased region" description="Acidic residues" evidence="1">
    <location>
        <begin position="76"/>
        <end position="125"/>
    </location>
</feature>
<keyword evidence="3" id="KW-1185">Reference proteome</keyword>
<organism evidence="2 3">
    <name type="scientific">Microctonus aethiopoides</name>
    <dbReference type="NCBI Taxonomy" id="144406"/>
    <lineage>
        <taxon>Eukaryota</taxon>
        <taxon>Metazoa</taxon>
        <taxon>Ecdysozoa</taxon>
        <taxon>Arthropoda</taxon>
        <taxon>Hexapoda</taxon>
        <taxon>Insecta</taxon>
        <taxon>Pterygota</taxon>
        <taxon>Neoptera</taxon>
        <taxon>Endopterygota</taxon>
        <taxon>Hymenoptera</taxon>
        <taxon>Apocrita</taxon>
        <taxon>Ichneumonoidea</taxon>
        <taxon>Braconidae</taxon>
        <taxon>Euphorinae</taxon>
        <taxon>Microctonus</taxon>
    </lineage>
</organism>
<dbReference type="Proteomes" id="UP001168990">
    <property type="component" value="Unassembled WGS sequence"/>
</dbReference>
<reference evidence="2" key="1">
    <citation type="journal article" date="2023" name="bioRxiv">
        <title>Scaffold-level genome assemblies of two parasitoid biocontrol wasps reveal the parthenogenesis mechanism and an associated novel virus.</title>
        <authorList>
            <person name="Inwood S."/>
            <person name="Skelly J."/>
            <person name="Guhlin J."/>
            <person name="Harrop T."/>
            <person name="Goldson S."/>
            <person name="Dearden P."/>
        </authorList>
    </citation>
    <scope>NUCLEOTIDE SEQUENCE</scope>
    <source>
        <strain evidence="2">Irish</strain>
        <tissue evidence="2">Whole body</tissue>
    </source>
</reference>
<evidence type="ECO:0000313" key="2">
    <source>
        <dbReference type="EMBL" id="KAK0160239.1"/>
    </source>
</evidence>
<sequence length="223" mass="25451">MRGFLTNIFDHKDSNYGVIVNSLQLEYYSESEEIEVKNNVLADPDYLPEESIASDDSFVRRSSRLAGRENENLSQESDEYSSPEEDFNDADNDNNDYDADTEHDNDDADDDDDDDNNNNDDLNDCSIIEDYDNAIMNSPNEPGPSNINKTVAIVHNKKWKRCRPLPQTSSDDSDIEIIVPATKQNKKTCNEEMSNTIVINLDDDEEFNSCQNEDSDETLFEFD</sequence>